<reference evidence="3" key="1">
    <citation type="submission" date="2014-12" db="EMBL/GenBank/DDBJ databases">
        <title>Insight into the proteome of Arion vulgaris.</title>
        <authorList>
            <person name="Aradska J."/>
            <person name="Bulat T."/>
            <person name="Smidak R."/>
            <person name="Sarate P."/>
            <person name="Gangsoo J."/>
            <person name="Sialana F."/>
            <person name="Bilban M."/>
            <person name="Lubec G."/>
        </authorList>
    </citation>
    <scope>NUCLEOTIDE SEQUENCE</scope>
    <source>
        <tissue evidence="3">Skin</tissue>
    </source>
</reference>
<accession>A0A0B6Z119</accession>
<organism evidence="3">
    <name type="scientific">Arion vulgaris</name>
    <dbReference type="NCBI Taxonomy" id="1028688"/>
    <lineage>
        <taxon>Eukaryota</taxon>
        <taxon>Metazoa</taxon>
        <taxon>Spiralia</taxon>
        <taxon>Lophotrochozoa</taxon>
        <taxon>Mollusca</taxon>
        <taxon>Gastropoda</taxon>
        <taxon>Heterobranchia</taxon>
        <taxon>Euthyneura</taxon>
        <taxon>Panpulmonata</taxon>
        <taxon>Eupulmonata</taxon>
        <taxon>Stylommatophora</taxon>
        <taxon>Helicina</taxon>
        <taxon>Arionoidea</taxon>
        <taxon>Arionidae</taxon>
        <taxon>Arion</taxon>
    </lineage>
</organism>
<feature type="signal peptide" evidence="1">
    <location>
        <begin position="1"/>
        <end position="16"/>
    </location>
</feature>
<keyword evidence="1" id="KW-0732">Signal</keyword>
<feature type="non-terminal residue" evidence="3">
    <location>
        <position position="81"/>
    </location>
</feature>
<dbReference type="EMBL" id="HACG01014535">
    <property type="protein sequence ID" value="CEK61400.1"/>
    <property type="molecule type" value="Transcribed_RNA"/>
</dbReference>
<feature type="chain" id="PRO_5007391408" evidence="1">
    <location>
        <begin position="17"/>
        <end position="81"/>
    </location>
</feature>
<evidence type="ECO:0000313" key="2">
    <source>
        <dbReference type="EMBL" id="CEK61399.1"/>
    </source>
</evidence>
<name>A0A0B6Z119_9EUPU</name>
<dbReference type="EMBL" id="HACG01014534">
    <property type="protein sequence ID" value="CEK61399.1"/>
    <property type="molecule type" value="Transcribed_RNA"/>
</dbReference>
<gene>
    <name evidence="3" type="primary">ORF42155</name>
    <name evidence="2" type="synonym">ORF42153</name>
</gene>
<evidence type="ECO:0000256" key="1">
    <source>
        <dbReference type="SAM" id="SignalP"/>
    </source>
</evidence>
<sequence>MKTAFLLFALVTVAVAATIPTEELFVKRDNIIGKSQAIQDLLDRFVASVVNGTPLPPELVALGADSDPQAFITKVILLAAG</sequence>
<protein>
    <submittedName>
        <fullName evidence="3">Uncharacterized protein</fullName>
    </submittedName>
</protein>
<dbReference type="AlphaFoldDB" id="A0A0B6Z119"/>
<proteinExistence type="predicted"/>
<evidence type="ECO:0000313" key="3">
    <source>
        <dbReference type="EMBL" id="CEK61400.1"/>
    </source>
</evidence>